<dbReference type="Proteomes" id="UP000188912">
    <property type="component" value="Chromosome"/>
</dbReference>
<protein>
    <submittedName>
        <fullName evidence="2">3-beta hydroxysteroid dehydrogenase</fullName>
    </submittedName>
</protein>
<dbReference type="EMBL" id="CP017315">
    <property type="protein sequence ID" value="AQS42366.1"/>
    <property type="molecule type" value="Genomic_DNA"/>
</dbReference>
<dbReference type="CDD" id="cd05271">
    <property type="entry name" value="NDUFA9_like_SDR_a"/>
    <property type="match status" value="1"/>
</dbReference>
<dbReference type="Pfam" id="PF01370">
    <property type="entry name" value="Epimerase"/>
    <property type="match status" value="1"/>
</dbReference>
<proteinExistence type="predicted"/>
<feature type="domain" description="NAD-dependent epimerase/dehydratase" evidence="1">
    <location>
        <begin position="14"/>
        <end position="221"/>
    </location>
</feature>
<organism evidence="2 3">
    <name type="scientific">Candidatus Tokpelaia hoelldobleri</name>
    <dbReference type="NCBI Taxonomy" id="1902579"/>
    <lineage>
        <taxon>Bacteria</taxon>
        <taxon>Pseudomonadati</taxon>
        <taxon>Pseudomonadota</taxon>
        <taxon>Alphaproteobacteria</taxon>
        <taxon>Hyphomicrobiales</taxon>
        <taxon>Candidatus Tokpelaia</taxon>
    </lineage>
</organism>
<evidence type="ECO:0000259" key="1">
    <source>
        <dbReference type="Pfam" id="PF01370"/>
    </source>
</evidence>
<dbReference type="InterPro" id="IPR001509">
    <property type="entry name" value="Epimerase_deHydtase"/>
</dbReference>
<dbReference type="AlphaFoldDB" id="A0A1U9JWY8"/>
<dbReference type="FunFam" id="3.40.50.720:FF:000702">
    <property type="entry name" value="NADH dehydrogenase (Ubiquinone)"/>
    <property type="match status" value="1"/>
</dbReference>
<gene>
    <name evidence="2" type="ORF">BHV28_16960</name>
</gene>
<accession>A0A1U9JWY8</accession>
<evidence type="ECO:0000313" key="3">
    <source>
        <dbReference type="Proteomes" id="UP000188912"/>
    </source>
</evidence>
<reference evidence="2 3" key="1">
    <citation type="journal article" date="2010" name="Science">
        <title>Genomic comparison of the ants Camponotus floridanus and Harpegnathos saltator.</title>
        <authorList>
            <person name="Bonasio R."/>
            <person name="Zhang G."/>
            <person name="Ye C."/>
            <person name="Mutti N.S."/>
            <person name="Fang X."/>
            <person name="Qin N."/>
            <person name="Donahue G."/>
            <person name="Yang P."/>
            <person name="Li Q."/>
            <person name="Li C."/>
            <person name="Zhang P."/>
            <person name="Huang Z."/>
            <person name="Berger S.L."/>
            <person name="Reinberg D."/>
            <person name="Wang J."/>
            <person name="Liebig J."/>
        </authorList>
    </citation>
    <scope>NUCLEOTIDE SEQUENCE [LARGE SCALE GENOMIC DNA]</scope>
    <source>
        <strain evidence="2 3">Hsal</strain>
    </source>
</reference>
<dbReference type="SUPFAM" id="SSF51735">
    <property type="entry name" value="NAD(P)-binding Rossmann-fold domains"/>
    <property type="match status" value="1"/>
</dbReference>
<name>A0A1U9JWY8_9HYPH</name>
<dbReference type="PANTHER" id="PTHR12126">
    <property type="entry name" value="NADH-UBIQUINONE OXIDOREDUCTASE 39 KDA SUBUNIT-RELATED"/>
    <property type="match status" value="1"/>
</dbReference>
<reference evidence="2 3" key="2">
    <citation type="journal article" date="2016" name="Sci. Rep.">
        <title>The genome of Rhizobiales bacteria in predatory ants reveals urease gene functions but no genes for nitrogen fixation.</title>
        <authorList>
            <person name="Neuvonen M.M."/>
            <person name="Tamarit D."/>
            <person name="Naslund K."/>
            <person name="Liebig J."/>
            <person name="Feldhaar H."/>
            <person name="Moran N.A."/>
            <person name="Guy L."/>
            <person name="Andersson S.G."/>
        </authorList>
    </citation>
    <scope>NUCLEOTIDE SEQUENCE [LARGE SCALE GENOMIC DNA]</scope>
    <source>
        <strain evidence="2 3">Hsal</strain>
    </source>
</reference>
<evidence type="ECO:0000313" key="2">
    <source>
        <dbReference type="EMBL" id="AQS42366.1"/>
    </source>
</evidence>
<dbReference type="Gene3D" id="3.40.50.720">
    <property type="entry name" value="NAD(P)-binding Rossmann-like Domain"/>
    <property type="match status" value="1"/>
</dbReference>
<dbReference type="GO" id="GO:0044877">
    <property type="term" value="F:protein-containing complex binding"/>
    <property type="evidence" value="ECO:0007669"/>
    <property type="project" value="TreeGrafter"/>
</dbReference>
<dbReference type="STRING" id="1902579.BHV28_16960"/>
<dbReference type="InterPro" id="IPR036291">
    <property type="entry name" value="NAD(P)-bd_dom_sf"/>
</dbReference>
<sequence>MNLDPDLYQHPKLITVFGGSGFVGRHVVETLVKRGYRVRVAVRRPEVAYYMLQIGEVGQVQMLKTNVRIRESVARALIGADAAVFLPGLMYNDGRNSFSAVQEEGAKNVAELARSAGIQLVHISALSEATDATAYIRTKRAGEEAVRVACPEAVVLRPSVIFGPEDQFFNKFADMTRFSAVLPLFGGGKTRFQPVYVGDVAEMIARAVDGVVPAGKVYELGGAEVLSLRQVLEETLNVIRRRRPLMYVPFWLGQLAGGVFGLVGRIPMLPTVTTADQIKMLKYDSIVSEKAVKEGRTLQGAGITPHAVDALLASYLWRFRVHGQFSKITA</sequence>
<dbReference type="PANTHER" id="PTHR12126:SF11">
    <property type="entry name" value="NADH DEHYDROGENASE [UBIQUINONE] 1 ALPHA SUBCOMPLEX SUBUNIT 9, MITOCHONDRIAL"/>
    <property type="match status" value="1"/>
</dbReference>
<dbReference type="InterPro" id="IPR051207">
    <property type="entry name" value="ComplexI_NDUFA9_subunit"/>
</dbReference>
<keyword evidence="3" id="KW-1185">Reference proteome</keyword>
<dbReference type="KEGG" id="thd:BHV28_16960"/>